<dbReference type="InterPro" id="IPR002890">
    <property type="entry name" value="MG2"/>
</dbReference>
<dbReference type="EMBL" id="PQNY01000004">
    <property type="protein sequence ID" value="POS02427.1"/>
    <property type="molecule type" value="Genomic_DNA"/>
</dbReference>
<dbReference type="PANTHER" id="PTHR40094:SF1">
    <property type="entry name" value="UBIQUITIN DOMAIN-CONTAINING PROTEIN"/>
    <property type="match status" value="1"/>
</dbReference>
<dbReference type="InterPro" id="IPR037066">
    <property type="entry name" value="Plug_dom_sf"/>
</dbReference>
<dbReference type="InterPro" id="IPR001599">
    <property type="entry name" value="Macroglobln_a2"/>
</dbReference>
<dbReference type="RefSeq" id="WP_103725481.1">
    <property type="nucleotide sequence ID" value="NZ_PQNY01000004.1"/>
</dbReference>
<dbReference type="SUPFAM" id="SSF49464">
    <property type="entry name" value="Carboxypeptidase regulatory domain-like"/>
    <property type="match status" value="1"/>
</dbReference>
<dbReference type="Pfam" id="PF01835">
    <property type="entry name" value="MG2"/>
    <property type="match status" value="1"/>
</dbReference>
<dbReference type="Gene3D" id="2.170.130.10">
    <property type="entry name" value="TonB-dependent receptor, plug domain"/>
    <property type="match status" value="1"/>
</dbReference>
<dbReference type="InterPro" id="IPR051802">
    <property type="entry name" value="YfhM-like"/>
</dbReference>
<dbReference type="SMART" id="SM01360">
    <property type="entry name" value="A2M"/>
    <property type="match status" value="1"/>
</dbReference>
<dbReference type="SUPFAM" id="SSF48239">
    <property type="entry name" value="Terpenoid cyclases/Protein prenyltransferases"/>
    <property type="match status" value="1"/>
</dbReference>
<dbReference type="Pfam" id="PF07715">
    <property type="entry name" value="Plug"/>
    <property type="match status" value="1"/>
</dbReference>
<protein>
    <submittedName>
        <fullName evidence="3">TonB-dependent receptor-like protein</fullName>
    </submittedName>
</protein>
<keyword evidence="3" id="KW-0675">Receptor</keyword>
<dbReference type="OrthoDB" id="9767116at2"/>
<dbReference type="Pfam" id="PF00207">
    <property type="entry name" value="A2M"/>
    <property type="match status" value="1"/>
</dbReference>
<dbReference type="Pfam" id="PF17973">
    <property type="entry name" value="bMG10"/>
    <property type="match status" value="1"/>
</dbReference>
<dbReference type="InterPro" id="IPR012910">
    <property type="entry name" value="Plug_dom"/>
</dbReference>
<dbReference type="Gene3D" id="2.60.40.10">
    <property type="entry name" value="Immunoglobulins"/>
    <property type="match status" value="1"/>
</dbReference>
<evidence type="ECO:0000313" key="4">
    <source>
        <dbReference type="Proteomes" id="UP000237056"/>
    </source>
</evidence>
<dbReference type="InterPro" id="IPR008969">
    <property type="entry name" value="CarboxyPept-like_regulatory"/>
</dbReference>
<dbReference type="Gene3D" id="1.50.10.20">
    <property type="match status" value="1"/>
</dbReference>
<dbReference type="PANTHER" id="PTHR40094">
    <property type="entry name" value="ALPHA-2-MACROGLOBULIN HOMOLOG"/>
    <property type="match status" value="1"/>
</dbReference>
<dbReference type="Pfam" id="PF13715">
    <property type="entry name" value="CarbopepD_reg_2"/>
    <property type="match status" value="1"/>
</dbReference>
<dbReference type="Gene3D" id="2.60.40.1930">
    <property type="match status" value="1"/>
</dbReference>
<name>A0A2S4N9R0_9FLAO</name>
<evidence type="ECO:0000256" key="1">
    <source>
        <dbReference type="ARBA" id="ARBA00010556"/>
    </source>
</evidence>
<proteinExistence type="inferred from homology"/>
<accession>A0A2S4N9R0</accession>
<organism evidence="3 4">
    <name type="scientific">Flavobacterium croceum DSM 17960</name>
    <dbReference type="NCBI Taxonomy" id="1121886"/>
    <lineage>
        <taxon>Bacteria</taxon>
        <taxon>Pseudomonadati</taxon>
        <taxon>Bacteroidota</taxon>
        <taxon>Flavobacteriia</taxon>
        <taxon>Flavobacteriales</taxon>
        <taxon>Flavobacteriaceae</taxon>
        <taxon>Flavobacterium</taxon>
    </lineage>
</organism>
<dbReference type="Proteomes" id="UP000237056">
    <property type="component" value="Unassembled WGS sequence"/>
</dbReference>
<evidence type="ECO:0000259" key="2">
    <source>
        <dbReference type="SMART" id="SM01360"/>
    </source>
</evidence>
<dbReference type="InterPro" id="IPR041246">
    <property type="entry name" value="Bact_MG10"/>
</dbReference>
<dbReference type="SUPFAM" id="SSF56935">
    <property type="entry name" value="Porins"/>
    <property type="match status" value="1"/>
</dbReference>
<dbReference type="InterPro" id="IPR013783">
    <property type="entry name" value="Ig-like_fold"/>
</dbReference>
<gene>
    <name evidence="3" type="ORF">Q361_104149</name>
</gene>
<reference evidence="3 4" key="1">
    <citation type="submission" date="2018-01" db="EMBL/GenBank/DDBJ databases">
        <title>Genomic Encyclopedia of Type Strains, Phase I: the one thousand microbial genomes (KMG-I) project.</title>
        <authorList>
            <person name="Goeker M."/>
        </authorList>
    </citation>
    <scope>NUCLEOTIDE SEQUENCE [LARGE SCALE GENOMIC DNA]</scope>
    <source>
        <strain evidence="3 4">DSM 17960</strain>
    </source>
</reference>
<keyword evidence="4" id="KW-1185">Reference proteome</keyword>
<comment type="similarity">
    <text evidence="1">Belongs to the protease inhibitor I39 (alpha-2-macroglobulin) family. Bacterial alpha-2-macroglobulin subfamily.</text>
</comment>
<feature type="domain" description="Alpha-2-macroglobulin" evidence="2">
    <location>
        <begin position="1426"/>
        <end position="1516"/>
    </location>
</feature>
<dbReference type="InterPro" id="IPR008930">
    <property type="entry name" value="Terpenoid_cyclase/PrenylTrfase"/>
</dbReference>
<dbReference type="GO" id="GO:0004866">
    <property type="term" value="F:endopeptidase inhibitor activity"/>
    <property type="evidence" value="ECO:0007669"/>
    <property type="project" value="InterPro"/>
</dbReference>
<comment type="caution">
    <text evidence="3">The sequence shown here is derived from an EMBL/GenBank/DDBJ whole genome shotgun (WGS) entry which is preliminary data.</text>
</comment>
<evidence type="ECO:0000313" key="3">
    <source>
        <dbReference type="EMBL" id="POS02427.1"/>
    </source>
</evidence>
<sequence>MQKIYLTLVLLFSVMVFGQRNDTWKTVYKYELNGEIKLAQKEVEKIYKNAKRKNNEEQIVKCFFYLSKFEQVVNEDAQSEIINNLQQEIKMAKPVAKSLLNYIYSSILESYINNNYNIRKRTDVQNIENRKFLLWTMSNFDIEIENAYQDILKNKSNLVNVSIANYKDIFEISPDIDINNFSVYDFLFSKCLLHYKSKVSNWYNLKKQFLNFDYTILYEPSEQFILFNSASIPEKNIQKLIEIMQDYERHYFYADKNKVDVAYYNRMNLFVNSGLNLDTYFTKTIALEKTTNNKYLLQDLKVDRAEYYNQLTYEKKENLHEKSLLLLDSILQQKINYSALYKAENIKNNILRKQLSINLPKTSYPNENLRAFVNFKNVDSITVSYYRFPQKFNENLEYNYYNGTLNKINKDSLVNVFINKNKAFKIQKIKLSNANNHLENSTEFLLEKLDIGNYLIYIEANNNINEKDKAYTYSTILTTNIYVVEDNENKKDAFYIYHRKTGKPLENVVVKNSDEKILTNKYGNAYFNLKPFEKDKNYYEKLEISFENDTLITKYNRHFSLSENKEKQDDYSIFESQVMLHFDRAIYRPGQKMYYKGILIQKKDFEKSVVPFVSIHISIENASHKILKEFDAQTNEFGSFSGEFDIPKNELTGEFSINIDQADNIETDTKYYDIKNDKHSFWDNVDFVGKEEFAFMVEEYKRPTFEVTFENIKENYKLGDTLKIKGNAKALAGNTLTNATVKFNVSKSISKKNEYVSNQENYIENTITTDEKGNFEIEIIDNTTKLDSIQLITYTVNCNVIDTNGETRTAKQTIKVGKETLQLKAKVNPTIYCEDKNNLTIEATTLNNFAINAIGVIKIYERKQKLYLNQRFYDIPSIQGFNRETFEQLFPNEPYSTEDLIPNETLVKTIDFNTKVNNTIALDFLKNYSNTNLKIVLESYDDQNNLIKTERIISIKSKQNPLSQHELFTYRDISNKNATHHIIEILSNKPNIYVTARYYDNQNKLQNLQTIQLNNGKGILKFAKNSNNKNIVNFHFSSIWENNSYSKTCTINEDSIVEKLKIEVQSLRSKIEPGSEENWSFKIINSKLESEILASMYDISLDLFGINPWKGIKFYNNNEPNFSSIEKYQPTKSYLYINNFIHSKKYYFYSNRNPYIKSFGFDFNNPKNNFVQKKYLESIQTTLDIPKKSKQISGKIIDTKGVPTPGINVVVKGTKRGVQTNFDGNFDLYAVEGDTIIISGVGFKKQEFVIAKKHDFIIELEANERLLESVVITAMGIKRDFSDEDEDILYGMSKNVKNSLSGSIVQEQNDFNYYRGNLYNKALQGKVAGIKIFNDGQVGASGKVIIRGTTSINNNSTPLYVIDGVPFYGDVTSINQDEILSIDLVKNSTTTVLYGNNASNGLIIITTKKGIKELSMVKTRTNFNETAFFYPHLKTDNDGKISFNFTTPESLTEWKLRLFAHNKNAETTYFETKVISQKDIMVQTNMPRFVREKDVITLKAKVVNMTYETKSGTVMLLLYNANSMEVLDKINSTPKSFICKPNQSVSVSWTITVPENLQGLQYKIVAKSGNYSDGEENILPVLSNKILITESIPIWIKGNSKKEFIFDNLKNNISKTVKNHQFTLEYTSNPTWLALQSLPYLIEYEHDCAEQTFAKYYSNFIGFEIINSNPKISELLNHWKNNTSSISKLDKNENLKSIALSETPWLLDTESEEQKNKRLALLLESNTLKKMQENTIKKLEEKQLPSGAFSWFDGGVENLFITQHIIAGLGHLSKMFPQKEYAFDKIVAKAIPYMDKKYTIQHNENGKESIINLHYLYARSFYIEKMPISKKLDSLISIEKNNLKKNWIQYSLYQKALLAIVMNRYNENEFANKIITHLKQTVSRNEENVMYWVENKNGSFWHQSSIETQALLIEAFSEIDKDTTYIDEMKVWLLRQKQLHNWPTTKSTTEAIYALFMQGSNWSSIKNNTAIKIGNKNILTEKLPEKETETGYLKMNYKSNEIIKDMAQVSIENKSSVTGFGGIYWQYFENLESIKNDTNSEISISKNLYKTIKNEKGSHLIALTNDNIKIGDIITVQLIITTANDLEFVHLKDPRASCLEPIDVISSYKSQDNLTYYMSTKDIAVHFFFDTIKKGSYIIEYQLRVNNAGTFNTGVSTIQSMYAPEFNSHSTNIILKTE</sequence>